<proteinExistence type="predicted"/>
<name>A0A438KLI2_VITVI</name>
<evidence type="ECO:0000313" key="2">
    <source>
        <dbReference type="Proteomes" id="UP000288805"/>
    </source>
</evidence>
<evidence type="ECO:0000313" key="1">
    <source>
        <dbReference type="EMBL" id="RVX22053.1"/>
    </source>
</evidence>
<reference evidence="1 2" key="1">
    <citation type="journal article" date="2018" name="PLoS Genet.">
        <title>Population sequencing reveals clonal diversity and ancestral inbreeding in the grapevine cultivar Chardonnay.</title>
        <authorList>
            <person name="Roach M.J."/>
            <person name="Johnson D.L."/>
            <person name="Bohlmann J."/>
            <person name="van Vuuren H.J."/>
            <person name="Jones S.J."/>
            <person name="Pretorius I.S."/>
            <person name="Schmidt S.A."/>
            <person name="Borneman A.R."/>
        </authorList>
    </citation>
    <scope>NUCLEOTIDE SEQUENCE [LARGE SCALE GENOMIC DNA]</scope>
    <source>
        <strain evidence="2">cv. Chardonnay</strain>
        <tissue evidence="1">Leaf</tissue>
    </source>
</reference>
<gene>
    <name evidence="1" type="ORF">CK203_001451</name>
</gene>
<protein>
    <submittedName>
        <fullName evidence="1">Uncharacterized protein</fullName>
    </submittedName>
</protein>
<sequence>MVGSATMGVGPLQVQAQTPRDEVACSRGEVRAKKVGVDFDLHDLGMAGGAEVGATKYGKRKAIVEEMCSFSDVGETLSGESLGLLGVKIPVWERSLDEVILSAVSTTEARGMFVVDESLLEEASMYSFFEPHSLLSFGDRGSPFSSYSGGDKAMVVVGQGLGMLDGPAVEVGEAVIDPLRVI</sequence>
<dbReference type="EMBL" id="QGNW01000004">
    <property type="protein sequence ID" value="RVX22053.1"/>
    <property type="molecule type" value="Genomic_DNA"/>
</dbReference>
<dbReference type="Proteomes" id="UP000288805">
    <property type="component" value="Unassembled WGS sequence"/>
</dbReference>
<organism evidence="1 2">
    <name type="scientific">Vitis vinifera</name>
    <name type="common">Grape</name>
    <dbReference type="NCBI Taxonomy" id="29760"/>
    <lineage>
        <taxon>Eukaryota</taxon>
        <taxon>Viridiplantae</taxon>
        <taxon>Streptophyta</taxon>
        <taxon>Embryophyta</taxon>
        <taxon>Tracheophyta</taxon>
        <taxon>Spermatophyta</taxon>
        <taxon>Magnoliopsida</taxon>
        <taxon>eudicotyledons</taxon>
        <taxon>Gunneridae</taxon>
        <taxon>Pentapetalae</taxon>
        <taxon>rosids</taxon>
        <taxon>Vitales</taxon>
        <taxon>Vitaceae</taxon>
        <taxon>Viteae</taxon>
        <taxon>Vitis</taxon>
    </lineage>
</organism>
<accession>A0A438KLI2</accession>
<dbReference type="AlphaFoldDB" id="A0A438KLI2"/>
<comment type="caution">
    <text evidence="1">The sequence shown here is derived from an EMBL/GenBank/DDBJ whole genome shotgun (WGS) entry which is preliminary data.</text>
</comment>